<dbReference type="RefSeq" id="WP_150171863.1">
    <property type="nucleotide sequence ID" value="NZ_CP029193.1"/>
</dbReference>
<dbReference type="InterPro" id="IPR000515">
    <property type="entry name" value="MetI-like"/>
</dbReference>
<evidence type="ECO:0000256" key="5">
    <source>
        <dbReference type="ARBA" id="ARBA00022989"/>
    </source>
</evidence>
<evidence type="ECO:0000256" key="1">
    <source>
        <dbReference type="ARBA" id="ARBA00004651"/>
    </source>
</evidence>
<evidence type="ECO:0000256" key="2">
    <source>
        <dbReference type="ARBA" id="ARBA00022448"/>
    </source>
</evidence>
<dbReference type="InterPro" id="IPR035906">
    <property type="entry name" value="MetI-like_sf"/>
</dbReference>
<feature type="region of interest" description="Disordered" evidence="8">
    <location>
        <begin position="1"/>
        <end position="28"/>
    </location>
</feature>
<dbReference type="SUPFAM" id="SSF161098">
    <property type="entry name" value="MetI-like"/>
    <property type="match status" value="1"/>
</dbReference>
<name>A0A5P2BFX2_STRVZ</name>
<dbReference type="Pfam" id="PF12911">
    <property type="entry name" value="OppC_N"/>
    <property type="match status" value="1"/>
</dbReference>
<comment type="similarity">
    <text evidence="7">Belongs to the binding-protein-dependent transport system permease family.</text>
</comment>
<dbReference type="GO" id="GO:0055085">
    <property type="term" value="P:transmembrane transport"/>
    <property type="evidence" value="ECO:0007669"/>
    <property type="project" value="InterPro"/>
</dbReference>
<reference evidence="10 11" key="1">
    <citation type="submission" date="2018-05" db="EMBL/GenBank/DDBJ databases">
        <title>Streptomyces venezuelae.</title>
        <authorList>
            <person name="Kim W."/>
            <person name="Lee N."/>
            <person name="Cho B.-K."/>
        </authorList>
    </citation>
    <scope>NUCLEOTIDE SEQUENCE [LARGE SCALE GENOMIC DNA]</scope>
    <source>
        <strain evidence="10 11">ATCC 14583</strain>
    </source>
</reference>
<feature type="transmembrane region" description="Helical" evidence="7">
    <location>
        <begin position="171"/>
        <end position="188"/>
    </location>
</feature>
<evidence type="ECO:0000259" key="9">
    <source>
        <dbReference type="PROSITE" id="PS50928"/>
    </source>
</evidence>
<evidence type="ECO:0000256" key="8">
    <source>
        <dbReference type="SAM" id="MobiDB-lite"/>
    </source>
</evidence>
<dbReference type="GO" id="GO:0005886">
    <property type="term" value="C:plasma membrane"/>
    <property type="evidence" value="ECO:0007669"/>
    <property type="project" value="UniProtKB-SubCell"/>
</dbReference>
<evidence type="ECO:0000256" key="6">
    <source>
        <dbReference type="ARBA" id="ARBA00023136"/>
    </source>
</evidence>
<sequence length="331" mass="35134">MPDAPVSKTAVEVSPATARPEDGADTAAAGVSATKGNAAGGQGNKARSLWGDAWYELRHRPMFWISASLLVLLLLIAAFPGVFTGADPRDGDLTNHFLSKPELTHFFQADWFGYDAQGRSIYARVIYGTRASVLVGVGVTVLVTLLGGLLGMLAGYFGGWIDSVISRITDIFFGLPFLLGTMVILNAFTERKVYVVIASLAFLGWTSIARVTRSSVISAKQADYVTAARALGAGTTRMLFRHVMPNAIAPTIVVATIALGGYISAEATLSYLGLGLADPTISWGIDISEGSTAIRDNPHALFFPAGMLSITVFAFIMLGDAVRDALDPKLR</sequence>
<dbReference type="PROSITE" id="PS50928">
    <property type="entry name" value="ABC_TM1"/>
    <property type="match status" value="1"/>
</dbReference>
<evidence type="ECO:0000256" key="3">
    <source>
        <dbReference type="ARBA" id="ARBA00022475"/>
    </source>
</evidence>
<dbReference type="CDD" id="cd06261">
    <property type="entry name" value="TM_PBP2"/>
    <property type="match status" value="1"/>
</dbReference>
<dbReference type="Proteomes" id="UP000323046">
    <property type="component" value="Chromosome"/>
</dbReference>
<feature type="domain" description="ABC transmembrane type-1" evidence="9">
    <location>
        <begin position="129"/>
        <end position="319"/>
    </location>
</feature>
<feature type="transmembrane region" description="Helical" evidence="7">
    <location>
        <begin position="301"/>
        <end position="322"/>
    </location>
</feature>
<keyword evidence="6 7" id="KW-0472">Membrane</keyword>
<dbReference type="InterPro" id="IPR025966">
    <property type="entry name" value="OppC_N"/>
</dbReference>
<protein>
    <submittedName>
        <fullName evidence="10">Peptide ABC transporter permease</fullName>
    </submittedName>
</protein>
<gene>
    <name evidence="10" type="ORF">DEJ47_25110</name>
</gene>
<dbReference type="PANTHER" id="PTHR43386:SF6">
    <property type="entry name" value="ABC TRANSPORTER PERMEASE PROTEIN"/>
    <property type="match status" value="1"/>
</dbReference>
<evidence type="ECO:0000313" key="11">
    <source>
        <dbReference type="Proteomes" id="UP000323046"/>
    </source>
</evidence>
<comment type="subcellular location">
    <subcellularLocation>
        <location evidence="1 7">Cell membrane</location>
        <topology evidence="1 7">Multi-pass membrane protein</topology>
    </subcellularLocation>
</comment>
<dbReference type="InterPro" id="IPR050366">
    <property type="entry name" value="BP-dependent_transpt_permease"/>
</dbReference>
<evidence type="ECO:0000256" key="7">
    <source>
        <dbReference type="RuleBase" id="RU363032"/>
    </source>
</evidence>
<keyword evidence="11" id="KW-1185">Reference proteome</keyword>
<proteinExistence type="inferred from homology"/>
<feature type="transmembrane region" description="Helical" evidence="7">
    <location>
        <begin position="63"/>
        <end position="83"/>
    </location>
</feature>
<keyword evidence="5 7" id="KW-1133">Transmembrane helix</keyword>
<dbReference type="OrthoDB" id="9812701at2"/>
<dbReference type="Gene3D" id="1.10.3720.10">
    <property type="entry name" value="MetI-like"/>
    <property type="match status" value="1"/>
</dbReference>
<dbReference type="Pfam" id="PF00528">
    <property type="entry name" value="BPD_transp_1"/>
    <property type="match status" value="1"/>
</dbReference>
<evidence type="ECO:0000256" key="4">
    <source>
        <dbReference type="ARBA" id="ARBA00022692"/>
    </source>
</evidence>
<dbReference type="AlphaFoldDB" id="A0A5P2BFX2"/>
<keyword evidence="3" id="KW-1003">Cell membrane</keyword>
<keyword evidence="4 7" id="KW-0812">Transmembrane</keyword>
<dbReference type="PANTHER" id="PTHR43386">
    <property type="entry name" value="OLIGOPEPTIDE TRANSPORT SYSTEM PERMEASE PROTEIN APPC"/>
    <property type="match status" value="1"/>
</dbReference>
<accession>A0A5P2BFX2</accession>
<feature type="transmembrane region" description="Helical" evidence="7">
    <location>
        <begin position="133"/>
        <end position="159"/>
    </location>
</feature>
<organism evidence="10 11">
    <name type="scientific">Streptomyces venezuelae</name>
    <dbReference type="NCBI Taxonomy" id="54571"/>
    <lineage>
        <taxon>Bacteria</taxon>
        <taxon>Bacillati</taxon>
        <taxon>Actinomycetota</taxon>
        <taxon>Actinomycetes</taxon>
        <taxon>Kitasatosporales</taxon>
        <taxon>Streptomycetaceae</taxon>
        <taxon>Streptomyces</taxon>
    </lineage>
</organism>
<feature type="transmembrane region" description="Helical" evidence="7">
    <location>
        <begin position="247"/>
        <end position="265"/>
    </location>
</feature>
<evidence type="ECO:0000313" key="10">
    <source>
        <dbReference type="EMBL" id="QES29276.1"/>
    </source>
</evidence>
<keyword evidence="2 7" id="KW-0813">Transport</keyword>
<dbReference type="EMBL" id="CP029193">
    <property type="protein sequence ID" value="QES29276.1"/>
    <property type="molecule type" value="Genomic_DNA"/>
</dbReference>